<dbReference type="EMBL" id="JACGWJ010000009">
    <property type="protein sequence ID" value="KAL0398958.1"/>
    <property type="molecule type" value="Genomic_DNA"/>
</dbReference>
<comment type="caution">
    <text evidence="2">The sequence shown here is derived from an EMBL/GenBank/DDBJ whole genome shotgun (WGS) entry which is preliminary data.</text>
</comment>
<keyword evidence="2" id="KW-0489">Methyltransferase</keyword>
<dbReference type="AlphaFoldDB" id="A0AAW2T488"/>
<feature type="region of interest" description="Disordered" evidence="1">
    <location>
        <begin position="1"/>
        <end position="25"/>
    </location>
</feature>
<protein>
    <submittedName>
        <fullName evidence="2">Ribosomal RNA large subunit methyltransferase I</fullName>
    </submittedName>
</protein>
<reference evidence="2" key="2">
    <citation type="journal article" date="2024" name="Plant">
        <title>Genomic evolution and insights into agronomic trait innovations of Sesamum species.</title>
        <authorList>
            <person name="Miao H."/>
            <person name="Wang L."/>
            <person name="Qu L."/>
            <person name="Liu H."/>
            <person name="Sun Y."/>
            <person name="Le M."/>
            <person name="Wang Q."/>
            <person name="Wei S."/>
            <person name="Zheng Y."/>
            <person name="Lin W."/>
            <person name="Duan Y."/>
            <person name="Cao H."/>
            <person name="Xiong S."/>
            <person name="Wang X."/>
            <person name="Wei L."/>
            <person name="Li C."/>
            <person name="Ma Q."/>
            <person name="Ju M."/>
            <person name="Zhao R."/>
            <person name="Li G."/>
            <person name="Mu C."/>
            <person name="Tian Q."/>
            <person name="Mei H."/>
            <person name="Zhang T."/>
            <person name="Gao T."/>
            <person name="Zhang H."/>
        </authorList>
    </citation>
    <scope>NUCLEOTIDE SEQUENCE</scope>
    <source>
        <strain evidence="2">G02</strain>
    </source>
</reference>
<name>A0AAW2T488_SESRA</name>
<dbReference type="Gene3D" id="3.40.50.150">
    <property type="entry name" value="Vaccinia Virus protein VP39"/>
    <property type="match status" value="1"/>
</dbReference>
<reference evidence="2" key="1">
    <citation type="submission" date="2020-06" db="EMBL/GenBank/DDBJ databases">
        <authorList>
            <person name="Li T."/>
            <person name="Hu X."/>
            <person name="Zhang T."/>
            <person name="Song X."/>
            <person name="Zhang H."/>
            <person name="Dai N."/>
            <person name="Sheng W."/>
            <person name="Hou X."/>
            <person name="Wei L."/>
        </authorList>
    </citation>
    <scope>NUCLEOTIDE SEQUENCE</scope>
    <source>
        <strain evidence="2">G02</strain>
        <tissue evidence="2">Leaf</tissue>
    </source>
</reference>
<dbReference type="PANTHER" id="PTHR42873">
    <property type="entry name" value="RIBOSOMAL RNA LARGE SUBUNIT METHYLTRANSFERASE"/>
    <property type="match status" value="1"/>
</dbReference>
<evidence type="ECO:0000313" key="2">
    <source>
        <dbReference type="EMBL" id="KAL0398958.1"/>
    </source>
</evidence>
<dbReference type="CDD" id="cd02440">
    <property type="entry name" value="AdoMet_MTases"/>
    <property type="match status" value="1"/>
</dbReference>
<dbReference type="InterPro" id="IPR029063">
    <property type="entry name" value="SAM-dependent_MTases_sf"/>
</dbReference>
<keyword evidence="2" id="KW-0808">Transferase</keyword>
<accession>A0AAW2T488</accession>
<dbReference type="SUPFAM" id="SSF53335">
    <property type="entry name" value="S-adenosyl-L-methionine-dependent methyltransferases"/>
    <property type="match status" value="1"/>
</dbReference>
<organism evidence="2">
    <name type="scientific">Sesamum radiatum</name>
    <name type="common">Black benniseed</name>
    <dbReference type="NCBI Taxonomy" id="300843"/>
    <lineage>
        <taxon>Eukaryota</taxon>
        <taxon>Viridiplantae</taxon>
        <taxon>Streptophyta</taxon>
        <taxon>Embryophyta</taxon>
        <taxon>Tracheophyta</taxon>
        <taxon>Spermatophyta</taxon>
        <taxon>Magnoliopsida</taxon>
        <taxon>eudicotyledons</taxon>
        <taxon>Gunneridae</taxon>
        <taxon>Pentapetalae</taxon>
        <taxon>asterids</taxon>
        <taxon>lamiids</taxon>
        <taxon>Lamiales</taxon>
        <taxon>Pedaliaceae</taxon>
        <taxon>Sesamum</taxon>
    </lineage>
</organism>
<dbReference type="GO" id="GO:0008168">
    <property type="term" value="F:methyltransferase activity"/>
    <property type="evidence" value="ECO:0007669"/>
    <property type="project" value="UniProtKB-KW"/>
</dbReference>
<dbReference type="PANTHER" id="PTHR42873:SF1">
    <property type="entry name" value="S-ADENOSYLMETHIONINE-DEPENDENT METHYLTRANSFERASE DOMAIN-CONTAINING PROTEIN"/>
    <property type="match status" value="1"/>
</dbReference>
<evidence type="ECO:0000256" key="1">
    <source>
        <dbReference type="SAM" id="MobiDB-lite"/>
    </source>
</evidence>
<gene>
    <name evidence="2" type="ORF">Sradi_2239100</name>
</gene>
<dbReference type="GO" id="GO:0032259">
    <property type="term" value="P:methylation"/>
    <property type="evidence" value="ECO:0007669"/>
    <property type="project" value="UniProtKB-KW"/>
</dbReference>
<proteinExistence type="predicted"/>
<sequence length="131" mass="14005">MSRTLSFAAAPPTSPTTLQEIASTHPKGVDSSARALDIAKENIALNNLDSGVISFLRQDATYFMKNAISNGDTWDIVILDPPKLAPRKKGAASTAGRKITVIRQAGAACDHPIDPSYPEGEYLSNVLLRVL</sequence>